<dbReference type="GO" id="GO:0009381">
    <property type="term" value="F:excinuclease ABC activity"/>
    <property type="evidence" value="ECO:0007669"/>
    <property type="project" value="InterPro"/>
</dbReference>
<gene>
    <name evidence="2" type="ORF">METZ01_LOCUS284495</name>
</gene>
<name>A0A382L9T6_9ZZZZ</name>
<dbReference type="InterPro" id="IPR050066">
    <property type="entry name" value="UvrABC_protein_C"/>
</dbReference>
<sequence>MVSFEDGKPARDRYRKYRIQTVVGADDFRCMKEVLERRLERGLKDGDLPDLLLVDGGKGQLGIAVKVLKALGLSGLPVASLAKERRSKRTTERVFLPGRRNPLALAQDTPESLYLQRIRDEAHRFAISYHRELRRKDAMKTGLEDIPGIGKKRQQALLDRFRTLKKIRSASTEELSEVIGENLALRLQDALKKKPAKKI</sequence>
<proteinExistence type="predicted"/>
<dbReference type="Pfam" id="PF08459">
    <property type="entry name" value="UvrC_RNaseH_dom"/>
    <property type="match status" value="1"/>
</dbReference>
<dbReference type="InterPro" id="IPR038476">
    <property type="entry name" value="UvrC_RNase_H_dom_sf"/>
</dbReference>
<dbReference type="Gene3D" id="3.30.420.340">
    <property type="entry name" value="UvrC, RNAse H endonuclease domain"/>
    <property type="match status" value="1"/>
</dbReference>
<dbReference type="Gene3D" id="1.10.150.20">
    <property type="entry name" value="5' to 3' exonuclease, C-terminal subdomain"/>
    <property type="match status" value="1"/>
</dbReference>
<dbReference type="InterPro" id="IPR001162">
    <property type="entry name" value="UvrC_RNase_H_dom"/>
</dbReference>
<dbReference type="PROSITE" id="PS50165">
    <property type="entry name" value="UVRC"/>
    <property type="match status" value="1"/>
</dbReference>
<dbReference type="PANTHER" id="PTHR30562:SF1">
    <property type="entry name" value="UVRABC SYSTEM PROTEIN C"/>
    <property type="match status" value="1"/>
</dbReference>
<dbReference type="GO" id="GO:0006974">
    <property type="term" value="P:DNA damage response"/>
    <property type="evidence" value="ECO:0007669"/>
    <property type="project" value="TreeGrafter"/>
</dbReference>
<evidence type="ECO:0000259" key="1">
    <source>
        <dbReference type="PROSITE" id="PS50165"/>
    </source>
</evidence>
<dbReference type="AlphaFoldDB" id="A0A382L9T6"/>
<dbReference type="PANTHER" id="PTHR30562">
    <property type="entry name" value="UVRC/OXIDOREDUCTASE"/>
    <property type="match status" value="1"/>
</dbReference>
<feature type="domain" description="UvrC family homology region profile" evidence="1">
    <location>
        <begin position="1"/>
        <end position="68"/>
    </location>
</feature>
<dbReference type="EMBL" id="UINC01084732">
    <property type="protein sequence ID" value="SVC31641.1"/>
    <property type="molecule type" value="Genomic_DNA"/>
</dbReference>
<dbReference type="GO" id="GO:0009380">
    <property type="term" value="C:excinuclease repair complex"/>
    <property type="evidence" value="ECO:0007669"/>
    <property type="project" value="TreeGrafter"/>
</dbReference>
<evidence type="ECO:0000313" key="2">
    <source>
        <dbReference type="EMBL" id="SVC31641.1"/>
    </source>
</evidence>
<dbReference type="SUPFAM" id="SSF47781">
    <property type="entry name" value="RuvA domain 2-like"/>
    <property type="match status" value="1"/>
</dbReference>
<protein>
    <recommendedName>
        <fullName evidence="1">UvrC family homology region profile domain-containing protein</fullName>
    </recommendedName>
</protein>
<organism evidence="2">
    <name type="scientific">marine metagenome</name>
    <dbReference type="NCBI Taxonomy" id="408172"/>
    <lineage>
        <taxon>unclassified sequences</taxon>
        <taxon>metagenomes</taxon>
        <taxon>ecological metagenomes</taxon>
    </lineage>
</organism>
<reference evidence="2" key="1">
    <citation type="submission" date="2018-05" db="EMBL/GenBank/DDBJ databases">
        <authorList>
            <person name="Lanie J.A."/>
            <person name="Ng W.-L."/>
            <person name="Kazmierczak K.M."/>
            <person name="Andrzejewski T.M."/>
            <person name="Davidsen T.M."/>
            <person name="Wayne K.J."/>
            <person name="Tettelin H."/>
            <person name="Glass J.I."/>
            <person name="Rusch D."/>
            <person name="Podicherti R."/>
            <person name="Tsui H.-C.T."/>
            <person name="Winkler M.E."/>
        </authorList>
    </citation>
    <scope>NUCLEOTIDE SEQUENCE</scope>
</reference>
<accession>A0A382L9T6</accession>
<dbReference type="Pfam" id="PF14520">
    <property type="entry name" value="HHH_5"/>
    <property type="match status" value="1"/>
</dbReference>
<dbReference type="InterPro" id="IPR010994">
    <property type="entry name" value="RuvA_2-like"/>
</dbReference>